<gene>
    <name evidence="2" type="ORF">Bravens_01873</name>
</gene>
<comment type="caution">
    <text evidence="2">The sequence shown here is derived from an EMBL/GenBank/DDBJ whole genome shotgun (WGS) entry which is preliminary data.</text>
</comment>
<organism evidence="2 3">
    <name type="scientific">Brevibacterium ravenspurgense</name>
    <dbReference type="NCBI Taxonomy" id="479117"/>
    <lineage>
        <taxon>Bacteria</taxon>
        <taxon>Bacillati</taxon>
        <taxon>Actinomycetota</taxon>
        <taxon>Actinomycetes</taxon>
        <taxon>Micrococcales</taxon>
        <taxon>Brevibacteriaceae</taxon>
        <taxon>Brevibacterium</taxon>
    </lineage>
</organism>
<reference evidence="2 3" key="1">
    <citation type="submission" date="2016-01" db="EMBL/GenBank/DDBJ databases">
        <title>Use of Whole Genome Sequencing to ascertain that Brevibacterium massiliense (Roux, Raoult 2009) is a later heterotypic synonym of Brevibacterium ravenspurgense (Mages 2008).</title>
        <authorList>
            <person name="Bernier A.-M."/>
            <person name="Burdz T."/>
            <person name="Huynh C."/>
            <person name="Pachecho A.L."/>
            <person name="Wiebe D."/>
            <person name="Bonner C."/>
            <person name="Bernard K."/>
        </authorList>
    </citation>
    <scope>NUCLEOTIDE SEQUENCE [LARGE SCALE GENOMIC DNA]</scope>
    <source>
        <strain evidence="2 3">CCUG56047</strain>
    </source>
</reference>
<protein>
    <submittedName>
        <fullName evidence="2">Uncharacterized protein</fullName>
    </submittedName>
</protein>
<dbReference type="AlphaFoldDB" id="A0A150H5M0"/>
<evidence type="ECO:0000313" key="3">
    <source>
        <dbReference type="Proteomes" id="UP000243589"/>
    </source>
</evidence>
<name>A0A150H5M0_9MICO</name>
<dbReference type="EMBL" id="LQQC01000012">
    <property type="protein sequence ID" value="KXZ57353.1"/>
    <property type="molecule type" value="Genomic_DNA"/>
</dbReference>
<dbReference type="PATRIC" id="fig|479117.4.peg.1856"/>
<keyword evidence="3" id="KW-1185">Reference proteome</keyword>
<accession>A0A150H5M0</accession>
<sequence length="163" mass="17514">MDNSVQLSAAEAPGFLWLLGEFPILWIGALIFIVVIALMMRSVIGLRKGTKPAGSARGFDLDGEVIGAHLRMEHSPFTDEPGSRMKAGLEIAVRDGGRTVVFTPPEDWMAGFHIKIQKAFGAGGAFIPGLDVPAGQTVSRRAEPPVPVKAKRTGPGTYDWYVI</sequence>
<feature type="transmembrane region" description="Helical" evidence="1">
    <location>
        <begin position="15"/>
        <end position="38"/>
    </location>
</feature>
<keyword evidence="1" id="KW-0812">Transmembrane</keyword>
<proteinExistence type="predicted"/>
<dbReference type="Proteomes" id="UP000243589">
    <property type="component" value="Unassembled WGS sequence"/>
</dbReference>
<keyword evidence="1" id="KW-1133">Transmembrane helix</keyword>
<evidence type="ECO:0000313" key="2">
    <source>
        <dbReference type="EMBL" id="KXZ57353.1"/>
    </source>
</evidence>
<evidence type="ECO:0000256" key="1">
    <source>
        <dbReference type="SAM" id="Phobius"/>
    </source>
</evidence>
<keyword evidence="1" id="KW-0472">Membrane</keyword>
<dbReference type="RefSeq" id="WP_062022750.1">
    <property type="nucleotide sequence ID" value="NZ_LQQC01000012.1"/>
</dbReference>